<accession>A0AAE1SS35</accession>
<keyword evidence="2" id="KW-1185">Reference proteome</keyword>
<name>A0AAE1SS35_9SOLA</name>
<dbReference type="Proteomes" id="UP001291623">
    <property type="component" value="Unassembled WGS sequence"/>
</dbReference>
<dbReference type="InterPro" id="IPR034577">
    <property type="entry name" value="NIMIN-2"/>
</dbReference>
<organism evidence="1 2">
    <name type="scientific">Anisodus tanguticus</name>
    <dbReference type="NCBI Taxonomy" id="243964"/>
    <lineage>
        <taxon>Eukaryota</taxon>
        <taxon>Viridiplantae</taxon>
        <taxon>Streptophyta</taxon>
        <taxon>Embryophyta</taxon>
        <taxon>Tracheophyta</taxon>
        <taxon>Spermatophyta</taxon>
        <taxon>Magnoliopsida</taxon>
        <taxon>eudicotyledons</taxon>
        <taxon>Gunneridae</taxon>
        <taxon>Pentapetalae</taxon>
        <taxon>asterids</taxon>
        <taxon>lamiids</taxon>
        <taxon>Solanales</taxon>
        <taxon>Solanaceae</taxon>
        <taxon>Solanoideae</taxon>
        <taxon>Hyoscyameae</taxon>
        <taxon>Anisodus</taxon>
    </lineage>
</organism>
<sequence>MPENQDSMDVQKRKCLDDGKIETKKQKKTEKYDGMAEETAVEENEVEEFYAILRRTRVAVKYFQKGNGNSDSGISGRKLTVEKLWKEYFGEVNGVKVQERTEDNAGLDLNADPDGLRW</sequence>
<protein>
    <submittedName>
        <fullName evidence="1">Uncharacterized protein</fullName>
    </submittedName>
</protein>
<dbReference type="AlphaFoldDB" id="A0AAE1SS35"/>
<proteinExistence type="predicted"/>
<gene>
    <name evidence="1" type="ORF">RND71_002764</name>
</gene>
<dbReference type="EMBL" id="JAVYJV010000002">
    <property type="protein sequence ID" value="KAK4376468.1"/>
    <property type="molecule type" value="Genomic_DNA"/>
</dbReference>
<dbReference type="GO" id="GO:0010112">
    <property type="term" value="P:regulation of systemic acquired resistance"/>
    <property type="evidence" value="ECO:0007669"/>
    <property type="project" value="InterPro"/>
</dbReference>
<evidence type="ECO:0000313" key="1">
    <source>
        <dbReference type="EMBL" id="KAK4376468.1"/>
    </source>
</evidence>
<evidence type="ECO:0000313" key="2">
    <source>
        <dbReference type="Proteomes" id="UP001291623"/>
    </source>
</evidence>
<reference evidence="1" key="1">
    <citation type="submission" date="2023-12" db="EMBL/GenBank/DDBJ databases">
        <title>Genome assembly of Anisodus tanguticus.</title>
        <authorList>
            <person name="Wang Y.-J."/>
        </authorList>
    </citation>
    <scope>NUCLEOTIDE SEQUENCE</scope>
    <source>
        <strain evidence="1">KB-2021</strain>
        <tissue evidence="1">Leaf</tissue>
    </source>
</reference>
<dbReference type="PANTHER" id="PTHR35735">
    <property type="entry name" value="PROTEIN NIM1-INTERACTING 2"/>
    <property type="match status" value="1"/>
</dbReference>
<comment type="caution">
    <text evidence="1">The sequence shown here is derived from an EMBL/GenBank/DDBJ whole genome shotgun (WGS) entry which is preliminary data.</text>
</comment>
<dbReference type="PANTHER" id="PTHR35735:SF8">
    <property type="entry name" value="PROTEIN NIM1-INTERACTING 2"/>
    <property type="match status" value="1"/>
</dbReference>